<reference evidence="1" key="1">
    <citation type="submission" date="2022-11" db="EMBL/GenBank/DDBJ databases">
        <title>Centuries of genome instability and evolution in soft-shell clam transmissible cancer (bioRxiv).</title>
        <authorList>
            <person name="Hart S.F.M."/>
            <person name="Yonemitsu M.A."/>
            <person name="Giersch R.M."/>
            <person name="Beal B.F."/>
            <person name="Arriagada G."/>
            <person name="Davis B.W."/>
            <person name="Ostrander E.A."/>
            <person name="Goff S.P."/>
            <person name="Metzger M.J."/>
        </authorList>
    </citation>
    <scope>NUCLEOTIDE SEQUENCE</scope>
    <source>
        <strain evidence="1">MELC-2E11</strain>
        <tissue evidence="1">Siphon/mantle</tissue>
    </source>
</reference>
<evidence type="ECO:0000313" key="2">
    <source>
        <dbReference type="Proteomes" id="UP001164746"/>
    </source>
</evidence>
<evidence type="ECO:0000313" key="1">
    <source>
        <dbReference type="EMBL" id="WAR00348.1"/>
    </source>
</evidence>
<protein>
    <submittedName>
        <fullName evidence="1">Uncharacterized protein</fullName>
    </submittedName>
</protein>
<sequence>MAPIFLGRKRGSLQRGVRPPLCPPPSISVPPKIMRTVTSRTVPDPASGIHSETGLRWNNEHQFREVGADCVLQERGVREATYHADGLYAGINGVVQQLLNLLHHSVNGHLEETLGYLMVHSQFVPHKLNLGK</sequence>
<dbReference type="EMBL" id="CP111014">
    <property type="protein sequence ID" value="WAR00348.1"/>
    <property type="molecule type" value="Genomic_DNA"/>
</dbReference>
<gene>
    <name evidence="1" type="ORF">MAR_024720</name>
</gene>
<accession>A0ABY7DRM3</accession>
<dbReference type="Proteomes" id="UP001164746">
    <property type="component" value="Chromosome 3"/>
</dbReference>
<proteinExistence type="predicted"/>
<organism evidence="1 2">
    <name type="scientific">Mya arenaria</name>
    <name type="common">Soft-shell clam</name>
    <dbReference type="NCBI Taxonomy" id="6604"/>
    <lineage>
        <taxon>Eukaryota</taxon>
        <taxon>Metazoa</taxon>
        <taxon>Spiralia</taxon>
        <taxon>Lophotrochozoa</taxon>
        <taxon>Mollusca</taxon>
        <taxon>Bivalvia</taxon>
        <taxon>Autobranchia</taxon>
        <taxon>Heteroconchia</taxon>
        <taxon>Euheterodonta</taxon>
        <taxon>Imparidentia</taxon>
        <taxon>Neoheterodontei</taxon>
        <taxon>Myida</taxon>
        <taxon>Myoidea</taxon>
        <taxon>Myidae</taxon>
        <taxon>Mya</taxon>
    </lineage>
</organism>
<name>A0ABY7DRM3_MYAAR</name>
<keyword evidence="2" id="KW-1185">Reference proteome</keyword>